<dbReference type="EC" id="3.1.3.25" evidence="7"/>
<dbReference type="PROSITE" id="PS00630">
    <property type="entry name" value="IMP_2"/>
    <property type="match status" value="1"/>
</dbReference>
<dbReference type="PANTHER" id="PTHR20854">
    <property type="entry name" value="INOSITOL MONOPHOSPHATASE"/>
    <property type="match status" value="1"/>
</dbReference>
<dbReference type="AlphaFoldDB" id="A0A9D1CNW4"/>
<dbReference type="SUPFAM" id="SSF56655">
    <property type="entry name" value="Carbohydrate phosphatase"/>
    <property type="match status" value="1"/>
</dbReference>
<feature type="binding site" evidence="6">
    <location>
        <position position="68"/>
    </location>
    <ligand>
        <name>Mg(2+)</name>
        <dbReference type="ChEBI" id="CHEBI:18420"/>
        <label>1</label>
        <note>catalytic</note>
    </ligand>
</feature>
<evidence type="ECO:0000256" key="5">
    <source>
        <dbReference type="ARBA" id="ARBA00022842"/>
    </source>
</evidence>
<dbReference type="CDD" id="cd01639">
    <property type="entry name" value="IMPase"/>
    <property type="match status" value="1"/>
</dbReference>
<comment type="caution">
    <text evidence="8">The sequence shown here is derived from an EMBL/GenBank/DDBJ whole genome shotgun (WGS) entry which is preliminary data.</text>
</comment>
<reference evidence="8" key="1">
    <citation type="submission" date="2020-10" db="EMBL/GenBank/DDBJ databases">
        <authorList>
            <person name="Gilroy R."/>
        </authorList>
    </citation>
    <scope>NUCLEOTIDE SEQUENCE</scope>
    <source>
        <strain evidence="8">ChiSjej2B20-13462</strain>
    </source>
</reference>
<dbReference type="InterPro" id="IPR020550">
    <property type="entry name" value="Inositol_monophosphatase_CS"/>
</dbReference>
<evidence type="ECO:0000256" key="4">
    <source>
        <dbReference type="ARBA" id="ARBA00022801"/>
    </source>
</evidence>
<dbReference type="PANTHER" id="PTHR20854:SF4">
    <property type="entry name" value="INOSITOL-1-MONOPHOSPHATASE-RELATED"/>
    <property type="match status" value="1"/>
</dbReference>
<dbReference type="GO" id="GO:0008934">
    <property type="term" value="F:inositol monophosphate 1-phosphatase activity"/>
    <property type="evidence" value="ECO:0007669"/>
    <property type="project" value="InterPro"/>
</dbReference>
<dbReference type="InterPro" id="IPR022337">
    <property type="entry name" value="Inositol_monophosphatase_SuhB"/>
</dbReference>
<evidence type="ECO:0000313" key="9">
    <source>
        <dbReference type="Proteomes" id="UP000886874"/>
    </source>
</evidence>
<evidence type="ECO:0000313" key="8">
    <source>
        <dbReference type="EMBL" id="HIQ69787.1"/>
    </source>
</evidence>
<dbReference type="GO" id="GO:0007165">
    <property type="term" value="P:signal transduction"/>
    <property type="evidence" value="ECO:0007669"/>
    <property type="project" value="TreeGrafter"/>
</dbReference>
<accession>A0A9D1CNW4</accession>
<organism evidence="8 9">
    <name type="scientific">Candidatus Avoscillospira stercorigallinarum</name>
    <dbReference type="NCBI Taxonomy" id="2840708"/>
    <lineage>
        <taxon>Bacteria</taxon>
        <taxon>Bacillati</taxon>
        <taxon>Bacillota</taxon>
        <taxon>Clostridia</taxon>
        <taxon>Eubacteriales</taxon>
        <taxon>Oscillospiraceae</taxon>
        <taxon>Oscillospiraceae incertae sedis</taxon>
        <taxon>Candidatus Avoscillospira</taxon>
    </lineage>
</organism>
<protein>
    <recommendedName>
        <fullName evidence="7">Inositol-1-monophosphatase</fullName>
        <ecNumber evidence="7">3.1.3.25</ecNumber>
    </recommendedName>
</protein>
<evidence type="ECO:0000256" key="3">
    <source>
        <dbReference type="ARBA" id="ARBA00022723"/>
    </source>
</evidence>
<comment type="catalytic activity">
    <reaction evidence="1 7">
        <text>a myo-inositol phosphate + H2O = myo-inositol + phosphate</text>
        <dbReference type="Rhea" id="RHEA:24056"/>
        <dbReference type="ChEBI" id="CHEBI:15377"/>
        <dbReference type="ChEBI" id="CHEBI:17268"/>
        <dbReference type="ChEBI" id="CHEBI:43474"/>
        <dbReference type="ChEBI" id="CHEBI:84139"/>
        <dbReference type="EC" id="3.1.3.25"/>
    </reaction>
</comment>
<comment type="similarity">
    <text evidence="7">Belongs to the inositol monophosphatase superfamily.</text>
</comment>
<comment type="cofactor">
    <cofactor evidence="2 6 7">
        <name>Mg(2+)</name>
        <dbReference type="ChEBI" id="CHEBI:18420"/>
    </cofactor>
</comment>
<proteinExistence type="inferred from homology"/>
<dbReference type="EMBL" id="DVFN01000085">
    <property type="protein sequence ID" value="HIQ69787.1"/>
    <property type="molecule type" value="Genomic_DNA"/>
</dbReference>
<dbReference type="Pfam" id="PF00459">
    <property type="entry name" value="Inositol_P"/>
    <property type="match status" value="1"/>
</dbReference>
<dbReference type="Gene3D" id="3.30.540.10">
    <property type="entry name" value="Fructose-1,6-Bisphosphatase, subunit A, domain 1"/>
    <property type="match status" value="1"/>
</dbReference>
<name>A0A9D1CNW4_9FIRM</name>
<dbReference type="InterPro" id="IPR000760">
    <property type="entry name" value="Inositol_monophosphatase-like"/>
</dbReference>
<dbReference type="PRINTS" id="PR01959">
    <property type="entry name" value="SBIMPHPHTASE"/>
</dbReference>
<feature type="binding site" evidence="6">
    <location>
        <position position="85"/>
    </location>
    <ligand>
        <name>Mg(2+)</name>
        <dbReference type="ChEBI" id="CHEBI:18420"/>
        <label>1</label>
        <note>catalytic</note>
    </ligand>
</feature>
<evidence type="ECO:0000256" key="2">
    <source>
        <dbReference type="ARBA" id="ARBA00001946"/>
    </source>
</evidence>
<sequence length="260" mass="27816">MYANNPKLFDDVLTAVLDAGRLAADPAAVQNIRAKGAADFVTNVDVLVQETLKAKLAALTPEAQFMGEEQDNSGLDLSKPCWILDPVDGTTNLIHRYGMSAVSLALAEEGQVVFGVVYNPFHKECFTARLGQGSFLNGQPIHVSEADALVDSLISVGTTPGKRTMSDASFRTMRNLFDRCQDVRRTGSASLDLSYVACGRQDGYVELAAMPWDYAAGWLIVTEAGGAVTAPDGTPLPLDRPSGLLASNGRIHQLMLEQVG</sequence>
<dbReference type="GO" id="GO:0046872">
    <property type="term" value="F:metal ion binding"/>
    <property type="evidence" value="ECO:0007669"/>
    <property type="project" value="UniProtKB-KW"/>
</dbReference>
<feature type="binding site" evidence="6">
    <location>
        <position position="213"/>
    </location>
    <ligand>
        <name>Mg(2+)</name>
        <dbReference type="ChEBI" id="CHEBI:18420"/>
        <label>1</label>
        <note>catalytic</note>
    </ligand>
</feature>
<keyword evidence="5 6" id="KW-0460">Magnesium</keyword>
<keyword evidence="3 6" id="KW-0479">Metal-binding</keyword>
<feature type="binding site" evidence="6">
    <location>
        <position position="88"/>
    </location>
    <ligand>
        <name>Mg(2+)</name>
        <dbReference type="ChEBI" id="CHEBI:18420"/>
        <label>1</label>
        <note>catalytic</note>
    </ligand>
</feature>
<dbReference type="Proteomes" id="UP000886874">
    <property type="component" value="Unassembled WGS sequence"/>
</dbReference>
<evidence type="ECO:0000256" key="7">
    <source>
        <dbReference type="RuleBase" id="RU364068"/>
    </source>
</evidence>
<dbReference type="InterPro" id="IPR033942">
    <property type="entry name" value="IMPase"/>
</dbReference>
<dbReference type="PRINTS" id="PR00377">
    <property type="entry name" value="IMPHPHTASES"/>
</dbReference>
<dbReference type="GO" id="GO:0006020">
    <property type="term" value="P:inositol metabolic process"/>
    <property type="evidence" value="ECO:0007669"/>
    <property type="project" value="TreeGrafter"/>
</dbReference>
<evidence type="ECO:0000256" key="1">
    <source>
        <dbReference type="ARBA" id="ARBA00001033"/>
    </source>
</evidence>
<reference evidence="8" key="2">
    <citation type="journal article" date="2021" name="PeerJ">
        <title>Extensive microbial diversity within the chicken gut microbiome revealed by metagenomics and culture.</title>
        <authorList>
            <person name="Gilroy R."/>
            <person name="Ravi A."/>
            <person name="Getino M."/>
            <person name="Pursley I."/>
            <person name="Horton D.L."/>
            <person name="Alikhan N.F."/>
            <person name="Baker D."/>
            <person name="Gharbi K."/>
            <person name="Hall N."/>
            <person name="Watson M."/>
            <person name="Adriaenssens E.M."/>
            <person name="Foster-Nyarko E."/>
            <person name="Jarju S."/>
            <person name="Secka A."/>
            <person name="Antonio M."/>
            <person name="Oren A."/>
            <person name="Chaudhuri R.R."/>
            <person name="La Ragione R."/>
            <person name="Hildebrand F."/>
            <person name="Pallen M.J."/>
        </authorList>
    </citation>
    <scope>NUCLEOTIDE SEQUENCE</scope>
    <source>
        <strain evidence="8">ChiSjej2B20-13462</strain>
    </source>
</reference>
<gene>
    <name evidence="8" type="ORF">IAA67_05625</name>
</gene>
<dbReference type="Gene3D" id="3.40.190.80">
    <property type="match status" value="1"/>
</dbReference>
<evidence type="ECO:0000256" key="6">
    <source>
        <dbReference type="PIRSR" id="PIRSR600760-2"/>
    </source>
</evidence>
<dbReference type="GO" id="GO:0046854">
    <property type="term" value="P:phosphatidylinositol phosphate biosynthetic process"/>
    <property type="evidence" value="ECO:0007669"/>
    <property type="project" value="InterPro"/>
</dbReference>
<keyword evidence="4 7" id="KW-0378">Hydrolase</keyword>